<reference evidence="4 5" key="1">
    <citation type="journal article" date="2016" name="Mol. Biol. Evol.">
        <title>Comparative Genomics of Early-Diverging Mushroom-Forming Fungi Provides Insights into the Origins of Lignocellulose Decay Capabilities.</title>
        <authorList>
            <person name="Nagy L.G."/>
            <person name="Riley R."/>
            <person name="Tritt A."/>
            <person name="Adam C."/>
            <person name="Daum C."/>
            <person name="Floudas D."/>
            <person name="Sun H."/>
            <person name="Yadav J.S."/>
            <person name="Pangilinan J."/>
            <person name="Larsson K.H."/>
            <person name="Matsuura K."/>
            <person name="Barry K."/>
            <person name="Labutti K."/>
            <person name="Kuo R."/>
            <person name="Ohm R.A."/>
            <person name="Bhattacharya S.S."/>
            <person name="Shirouzu T."/>
            <person name="Yoshinaga Y."/>
            <person name="Martin F.M."/>
            <person name="Grigoriev I.V."/>
            <person name="Hibbett D.S."/>
        </authorList>
    </citation>
    <scope>NUCLEOTIDE SEQUENCE [LARGE SCALE GENOMIC DNA]</scope>
    <source>
        <strain evidence="4 5">HHB14362 ss-1</strain>
    </source>
</reference>
<keyword evidence="1" id="KW-0862">Zinc</keyword>
<dbReference type="SUPFAM" id="SSF57850">
    <property type="entry name" value="RING/U-box"/>
    <property type="match status" value="1"/>
</dbReference>
<dbReference type="STRING" id="1314782.A0A165QDP0"/>
<feature type="compositionally biased region" description="Low complexity" evidence="2">
    <location>
        <begin position="70"/>
        <end position="83"/>
    </location>
</feature>
<accession>A0A165QDP0</accession>
<organism evidence="4 5">
    <name type="scientific">Neolentinus lepideus HHB14362 ss-1</name>
    <dbReference type="NCBI Taxonomy" id="1314782"/>
    <lineage>
        <taxon>Eukaryota</taxon>
        <taxon>Fungi</taxon>
        <taxon>Dikarya</taxon>
        <taxon>Basidiomycota</taxon>
        <taxon>Agaricomycotina</taxon>
        <taxon>Agaricomycetes</taxon>
        <taxon>Gloeophyllales</taxon>
        <taxon>Gloeophyllaceae</taxon>
        <taxon>Neolentinus</taxon>
    </lineage>
</organism>
<dbReference type="Proteomes" id="UP000076761">
    <property type="component" value="Unassembled WGS sequence"/>
</dbReference>
<feature type="compositionally biased region" description="Basic residues" evidence="2">
    <location>
        <begin position="42"/>
        <end position="53"/>
    </location>
</feature>
<feature type="compositionally biased region" description="Basic and acidic residues" evidence="2">
    <location>
        <begin position="24"/>
        <end position="41"/>
    </location>
</feature>
<feature type="compositionally biased region" description="Basic and acidic residues" evidence="2">
    <location>
        <begin position="645"/>
        <end position="656"/>
    </location>
</feature>
<feature type="compositionally biased region" description="Acidic residues" evidence="2">
    <location>
        <begin position="471"/>
        <end position="495"/>
    </location>
</feature>
<feature type="domain" description="RING-type" evidence="3">
    <location>
        <begin position="190"/>
        <end position="241"/>
    </location>
</feature>
<feature type="region of interest" description="Disordered" evidence="2">
    <location>
        <begin position="1"/>
        <end position="149"/>
    </location>
</feature>
<evidence type="ECO:0000313" key="4">
    <source>
        <dbReference type="EMBL" id="KZT22282.1"/>
    </source>
</evidence>
<feature type="region of interest" description="Disordered" evidence="2">
    <location>
        <begin position="403"/>
        <end position="622"/>
    </location>
</feature>
<dbReference type="AlphaFoldDB" id="A0A165QDP0"/>
<evidence type="ECO:0000259" key="3">
    <source>
        <dbReference type="PROSITE" id="PS50089"/>
    </source>
</evidence>
<feature type="compositionally biased region" description="Polar residues" evidence="2">
    <location>
        <begin position="90"/>
        <end position="100"/>
    </location>
</feature>
<dbReference type="PANTHER" id="PTHR15898">
    <property type="entry name" value="BIFUNCTIONAL APOPTOSIS REGULATOR"/>
    <property type="match status" value="1"/>
</dbReference>
<dbReference type="InterPro" id="IPR001841">
    <property type="entry name" value="Znf_RING"/>
</dbReference>
<dbReference type="GO" id="GO:0008270">
    <property type="term" value="F:zinc ion binding"/>
    <property type="evidence" value="ECO:0007669"/>
    <property type="project" value="UniProtKB-KW"/>
</dbReference>
<dbReference type="PROSITE" id="PS50089">
    <property type="entry name" value="ZF_RING_2"/>
    <property type="match status" value="1"/>
</dbReference>
<feature type="compositionally biased region" description="Low complexity" evidence="2">
    <location>
        <begin position="547"/>
        <end position="577"/>
    </location>
</feature>
<evidence type="ECO:0000256" key="2">
    <source>
        <dbReference type="SAM" id="MobiDB-lite"/>
    </source>
</evidence>
<dbReference type="OrthoDB" id="6105938at2759"/>
<feature type="compositionally biased region" description="Polar residues" evidence="2">
    <location>
        <begin position="112"/>
        <end position="123"/>
    </location>
</feature>
<dbReference type="GO" id="GO:0043161">
    <property type="term" value="P:proteasome-mediated ubiquitin-dependent protein catabolic process"/>
    <property type="evidence" value="ECO:0007669"/>
    <property type="project" value="TreeGrafter"/>
</dbReference>
<feature type="region of interest" description="Disordered" evidence="2">
    <location>
        <begin position="644"/>
        <end position="709"/>
    </location>
</feature>
<dbReference type="EMBL" id="KV425597">
    <property type="protein sequence ID" value="KZT22282.1"/>
    <property type="molecule type" value="Genomic_DNA"/>
</dbReference>
<name>A0A165QDP0_9AGAM</name>
<gene>
    <name evidence="4" type="ORF">NEOLEDRAFT_1150117</name>
</gene>
<dbReference type="SMART" id="SM00184">
    <property type="entry name" value="RING"/>
    <property type="match status" value="1"/>
</dbReference>
<feature type="compositionally biased region" description="Basic and acidic residues" evidence="2">
    <location>
        <begin position="585"/>
        <end position="597"/>
    </location>
</feature>
<feature type="compositionally biased region" description="Gly residues" evidence="2">
    <location>
        <begin position="513"/>
        <end position="524"/>
    </location>
</feature>
<dbReference type="InterPro" id="IPR013083">
    <property type="entry name" value="Znf_RING/FYVE/PHD"/>
</dbReference>
<dbReference type="Pfam" id="PF13923">
    <property type="entry name" value="zf-C3HC4_2"/>
    <property type="match status" value="1"/>
</dbReference>
<dbReference type="GO" id="GO:0061630">
    <property type="term" value="F:ubiquitin protein ligase activity"/>
    <property type="evidence" value="ECO:0007669"/>
    <property type="project" value="TreeGrafter"/>
</dbReference>
<dbReference type="CDD" id="cd16449">
    <property type="entry name" value="RING-HC"/>
    <property type="match status" value="1"/>
</dbReference>
<keyword evidence="5" id="KW-1185">Reference proteome</keyword>
<proteinExistence type="predicted"/>
<evidence type="ECO:0000256" key="1">
    <source>
        <dbReference type="PROSITE-ProRule" id="PRU00175"/>
    </source>
</evidence>
<dbReference type="PANTHER" id="PTHR15898:SF13">
    <property type="entry name" value="BIFUNCTIONAL APOPTOSIS REGULATOR"/>
    <property type="match status" value="1"/>
</dbReference>
<evidence type="ECO:0000313" key="5">
    <source>
        <dbReference type="Proteomes" id="UP000076761"/>
    </source>
</evidence>
<feature type="region of interest" description="Disordered" evidence="2">
    <location>
        <begin position="294"/>
        <end position="313"/>
    </location>
</feature>
<feature type="compositionally biased region" description="Acidic residues" evidence="2">
    <location>
        <begin position="696"/>
        <end position="709"/>
    </location>
</feature>
<dbReference type="InParanoid" id="A0A165QDP0"/>
<feature type="compositionally biased region" description="Acidic residues" evidence="2">
    <location>
        <begin position="657"/>
        <end position="666"/>
    </location>
</feature>
<dbReference type="GO" id="GO:0005634">
    <property type="term" value="C:nucleus"/>
    <property type="evidence" value="ECO:0007669"/>
    <property type="project" value="TreeGrafter"/>
</dbReference>
<protein>
    <recommendedName>
        <fullName evidence="3">RING-type domain-containing protein</fullName>
    </recommendedName>
</protein>
<dbReference type="Gene3D" id="3.30.40.10">
    <property type="entry name" value="Zinc/RING finger domain, C3HC4 (zinc finger)"/>
    <property type="match status" value="1"/>
</dbReference>
<keyword evidence="1" id="KW-0863">Zinc-finger</keyword>
<keyword evidence="1" id="KW-0479">Metal-binding</keyword>
<sequence>MPGSSRAATVEPNILKRPSSVQVVDERPSKKSKTEESGERRDKKRRNKKKKKVPVVQHDTEEKTAEDNQSVASGSGSQTASGAELEATIATPSTIQSTFDFSPKYQDPTYKTAESNPAPTVTPGSLAEASSLPATSEQGGLNAAKGKEEVADNEELKDVVIRLTEELAAKAKLLSRYTSFLGGMQERLTCEICLDLLHKPYSLAPCGHVACENCLVSWFGAEVPEPAPFHVFRVKKCPCCREEITERPAMAWKIKDMVEVLVKSGLAENLVPQPEEPEPAPRARERDPWRGIFPSAFRRDNRHPNPNPYPNPNPIPLPILPHIGEMLPGNRVPVAAIPFPQAQAMLSAQQMMGALNAQMMGALDEADDGIYRCVSCHYEIVDGACAACGRLYPGHPHHPHADLHYNPEGYGDLDDLGDGSDSGESVFDEGHPPPLEWHFQFRPNENSADDLSQADDDEGPPLRYGLRAGQGEEEDEDEEDDEEYESSFIDDDDAGTEALANVNGRSPTRAGAQRGGAQRGGAQRGGTSWLASRARSGAPAPEERHSGSSPPGSSHSHGAGSSTGDVAGASSSSAGLFRGRRRTARFIESDDSAKESQSDSGSLAERVAARERAMYGDDGSVARHPRFAAASADEESDNIVRRVANLHEDNSRHVGDESDYGSDDSDREERDWGAVDSTVEFSEDEGVGFAWGDRDQDFDDGDAENLYDY</sequence>